<keyword evidence="2" id="KW-1185">Reference proteome</keyword>
<organism evidence="1 2">
    <name type="scientific">Arenibacterium halophilum</name>
    <dbReference type="NCBI Taxonomy" id="2583821"/>
    <lineage>
        <taxon>Bacteria</taxon>
        <taxon>Pseudomonadati</taxon>
        <taxon>Pseudomonadota</taxon>
        <taxon>Alphaproteobacteria</taxon>
        <taxon>Rhodobacterales</taxon>
        <taxon>Paracoccaceae</taxon>
        <taxon>Arenibacterium</taxon>
    </lineage>
</organism>
<reference evidence="1 2" key="1">
    <citation type="submission" date="2019-05" db="EMBL/GenBank/DDBJ databases">
        <title>Marivita sp. nov. isolated from sea sediment.</title>
        <authorList>
            <person name="Kim W."/>
        </authorList>
    </citation>
    <scope>NUCLEOTIDE SEQUENCE [LARGE SCALE GENOMIC DNA]</scope>
    <source>
        <strain evidence="1 2">CAU 1492</strain>
    </source>
</reference>
<sequence length="165" mass="17215">MDRSLPLFLIGLVFGGGIGFTIAASSGVTLDGHDHADPAQRGAHAASGDGMAHDHDMPLVLNGSQPAPALQLDVQPDPVSGWNLHLATTNFAFAPENAGGAHQPGQGHAHVYVNGTKIGRLYGPWMHIATLPKGEVTVKATLNANDHRPLSVDGQLIEQTLSLTN</sequence>
<dbReference type="EMBL" id="VCPC01000002">
    <property type="protein sequence ID" value="TMV13035.1"/>
    <property type="molecule type" value="Genomic_DNA"/>
</dbReference>
<dbReference type="RefSeq" id="WP_138863591.1">
    <property type="nucleotide sequence ID" value="NZ_VCPC01000002.1"/>
</dbReference>
<name>A0ABY2X9I5_9RHOB</name>
<evidence type="ECO:0000313" key="1">
    <source>
        <dbReference type="EMBL" id="TMV13035.1"/>
    </source>
</evidence>
<proteinExistence type="predicted"/>
<gene>
    <name evidence="1" type="ORF">FGK64_09600</name>
</gene>
<accession>A0ABY2X9I5</accession>
<evidence type="ECO:0000313" key="2">
    <source>
        <dbReference type="Proteomes" id="UP001191082"/>
    </source>
</evidence>
<protein>
    <submittedName>
        <fullName evidence="1">Uncharacterized protein</fullName>
    </submittedName>
</protein>
<dbReference type="Proteomes" id="UP001191082">
    <property type="component" value="Unassembled WGS sequence"/>
</dbReference>
<comment type="caution">
    <text evidence="1">The sequence shown here is derived from an EMBL/GenBank/DDBJ whole genome shotgun (WGS) entry which is preliminary data.</text>
</comment>